<evidence type="ECO:0000313" key="3">
    <source>
        <dbReference type="EMBL" id="RZS84067.1"/>
    </source>
</evidence>
<feature type="chain" id="PRO_5020210704" evidence="2">
    <location>
        <begin position="36"/>
        <end position="335"/>
    </location>
</feature>
<dbReference type="RefSeq" id="WP_130355463.1">
    <property type="nucleotide sequence ID" value="NZ_SGXC01000001.1"/>
</dbReference>
<dbReference type="InterPro" id="IPR005064">
    <property type="entry name" value="BUG"/>
</dbReference>
<dbReference type="PIRSF" id="PIRSF017082">
    <property type="entry name" value="YflP"/>
    <property type="match status" value="1"/>
</dbReference>
<dbReference type="PANTHER" id="PTHR42928:SF5">
    <property type="entry name" value="BLR1237 PROTEIN"/>
    <property type="match status" value="1"/>
</dbReference>
<dbReference type="PROSITE" id="PS51318">
    <property type="entry name" value="TAT"/>
    <property type="match status" value="1"/>
</dbReference>
<dbReference type="OrthoDB" id="8676191at2"/>
<protein>
    <submittedName>
        <fullName evidence="3">Tripartite-type tricarboxylate transporter receptor subunit TctC</fullName>
    </submittedName>
</protein>
<name>A0A4V2F3G9_9BURK</name>
<dbReference type="PANTHER" id="PTHR42928">
    <property type="entry name" value="TRICARBOXYLATE-BINDING PROTEIN"/>
    <property type="match status" value="1"/>
</dbReference>
<reference evidence="3 4" key="1">
    <citation type="submission" date="2019-02" db="EMBL/GenBank/DDBJ databases">
        <title>Genomic Encyclopedia of Type Strains, Phase IV (KMG-IV): sequencing the most valuable type-strain genomes for metagenomic binning, comparative biology and taxonomic classification.</title>
        <authorList>
            <person name="Goeker M."/>
        </authorList>
    </citation>
    <scope>NUCLEOTIDE SEQUENCE [LARGE SCALE GENOMIC DNA]</scope>
    <source>
        <strain evidence="3 4">K24</strain>
    </source>
</reference>
<dbReference type="AlphaFoldDB" id="A0A4V2F3G9"/>
<comment type="similarity">
    <text evidence="1">Belongs to the UPF0065 (bug) family.</text>
</comment>
<evidence type="ECO:0000313" key="4">
    <source>
        <dbReference type="Proteomes" id="UP000292445"/>
    </source>
</evidence>
<dbReference type="CDD" id="cd07012">
    <property type="entry name" value="PBP2_Bug_TTT"/>
    <property type="match status" value="1"/>
</dbReference>
<dbReference type="Proteomes" id="UP000292445">
    <property type="component" value="Unassembled WGS sequence"/>
</dbReference>
<dbReference type="Pfam" id="PF03401">
    <property type="entry name" value="TctC"/>
    <property type="match status" value="1"/>
</dbReference>
<evidence type="ECO:0000256" key="1">
    <source>
        <dbReference type="ARBA" id="ARBA00006987"/>
    </source>
</evidence>
<gene>
    <name evidence="3" type="ORF">EV675_0069</name>
</gene>
<sequence length="335" mass="34546">MNQVFTAAPASSSPLRRHLLAVAGVLLLAASGAQAQTWPAQTASIVVPYTPGSAPDVLARGLAERLSGATDKTVVVENKPGANAIVGSDAVAKAAATGNTLLLVDRLTLSVNPVLYAKLPYAARDLTGVSDVASVDLAVVCRADAPFKTWSEMIDHARKHPGALMVATGGQGSVHHLSLELIERHYGVQITDVPYKGMVPAAAAVVGGGVPCVVTGPETVLEHIRSGRLRGLVVGNARRSPLMPDVPTLAEAGAPGDLLIPTHFTLFAPARTPPQVIRGINAAVARAQADPGFVSTFAARGLVIAPGTPEQVNAGVEAETARLGKLIRDANIRLE</sequence>
<dbReference type="Gene3D" id="3.40.190.10">
    <property type="entry name" value="Periplasmic binding protein-like II"/>
    <property type="match status" value="1"/>
</dbReference>
<dbReference type="SUPFAM" id="SSF53850">
    <property type="entry name" value="Periplasmic binding protein-like II"/>
    <property type="match status" value="1"/>
</dbReference>
<comment type="caution">
    <text evidence="3">The sequence shown here is derived from an EMBL/GenBank/DDBJ whole genome shotgun (WGS) entry which is preliminary data.</text>
</comment>
<proteinExistence type="inferred from homology"/>
<feature type="signal peptide" evidence="2">
    <location>
        <begin position="1"/>
        <end position="35"/>
    </location>
</feature>
<keyword evidence="3" id="KW-0675">Receptor</keyword>
<dbReference type="InterPro" id="IPR006311">
    <property type="entry name" value="TAT_signal"/>
</dbReference>
<keyword evidence="2" id="KW-0732">Signal</keyword>
<dbReference type="Gene3D" id="3.40.190.150">
    <property type="entry name" value="Bordetella uptake gene, domain 1"/>
    <property type="match status" value="1"/>
</dbReference>
<organism evidence="3 4">
    <name type="scientific">Pigmentiphaga kullae</name>
    <dbReference type="NCBI Taxonomy" id="151784"/>
    <lineage>
        <taxon>Bacteria</taxon>
        <taxon>Pseudomonadati</taxon>
        <taxon>Pseudomonadota</taxon>
        <taxon>Betaproteobacteria</taxon>
        <taxon>Burkholderiales</taxon>
        <taxon>Alcaligenaceae</taxon>
        <taxon>Pigmentiphaga</taxon>
    </lineage>
</organism>
<dbReference type="EMBL" id="SGXC01000001">
    <property type="protein sequence ID" value="RZS84067.1"/>
    <property type="molecule type" value="Genomic_DNA"/>
</dbReference>
<accession>A0A4V2F3G9</accession>
<evidence type="ECO:0000256" key="2">
    <source>
        <dbReference type="SAM" id="SignalP"/>
    </source>
</evidence>
<keyword evidence="4" id="KW-1185">Reference proteome</keyword>
<dbReference type="InterPro" id="IPR042100">
    <property type="entry name" value="Bug_dom1"/>
</dbReference>